<dbReference type="AlphaFoldDB" id="A0AB38TR17"/>
<evidence type="ECO:0000313" key="1">
    <source>
        <dbReference type="EMBL" id="UWX70355.1"/>
    </source>
</evidence>
<protein>
    <submittedName>
        <fullName evidence="1">Uncharacterized protein</fullName>
    </submittedName>
</protein>
<evidence type="ECO:0000313" key="2">
    <source>
        <dbReference type="Proteomes" id="UP001059745"/>
    </source>
</evidence>
<organism evidence="1 2">
    <name type="scientific">Burkholderia gladioli</name>
    <name type="common">Pseudomonas marginata</name>
    <name type="synonym">Phytomonas marginata</name>
    <dbReference type="NCBI Taxonomy" id="28095"/>
    <lineage>
        <taxon>Bacteria</taxon>
        <taxon>Pseudomonadati</taxon>
        <taxon>Pseudomonadota</taxon>
        <taxon>Betaproteobacteria</taxon>
        <taxon>Burkholderiales</taxon>
        <taxon>Burkholderiaceae</taxon>
        <taxon>Burkholderia</taxon>
    </lineage>
</organism>
<dbReference type="EMBL" id="CP104214">
    <property type="protein sequence ID" value="UWX70355.1"/>
    <property type="molecule type" value="Genomic_DNA"/>
</dbReference>
<gene>
    <name evidence="1" type="ORF">NYZ96_00825</name>
</gene>
<proteinExistence type="predicted"/>
<name>A0AB38TR17_BURGA</name>
<accession>A0AB38TR17</accession>
<reference evidence="1" key="1">
    <citation type="submission" date="2022-09" db="EMBL/GenBank/DDBJ databases">
        <title>Genomic of Burkholderia gladioli.</title>
        <authorList>
            <person name="Wu H."/>
        </authorList>
    </citation>
    <scope>NUCLEOTIDE SEQUENCE</scope>
    <source>
        <strain evidence="1">ZN-S4</strain>
    </source>
</reference>
<dbReference type="Proteomes" id="UP001059745">
    <property type="component" value="Chromosome 1"/>
</dbReference>
<sequence length="284" mass="30871">MRFVNSPRDYAGLNFGVLTLYSPGKHQLVIDTAIDEEKDELDVSKLPPPAGKQFPEAPLYFGVRDNHVVLIQSKAQRTTDFEAHLNWLLVTAGCIDGSQRVELSDVIPEETRKKLEKAPIKSLSIGAPLVSAPATGVLDPAIGTNGQGKSIVAAAVDKVAKGIGIDVLKGLLSDKEFSALKLDELTSIPDIQVRLQIKVVGHRKDETGNDEVMKKIMHELRHVDDPSFFKAEVKGMAKLDGSAFRVQAYKPVGSYDGVLDVSDAYEVMRAWLEAIVDGGTIKPS</sequence>
<dbReference type="RefSeq" id="WP_186091150.1">
    <property type="nucleotide sequence ID" value="NZ_CADEWQ010000003.1"/>
</dbReference>